<evidence type="ECO:0000313" key="5">
    <source>
        <dbReference type="Proteomes" id="UP000233837"/>
    </source>
</evidence>
<keyword evidence="4" id="KW-0067">ATP-binding</keyword>
<feature type="transmembrane region" description="Helical" evidence="2">
    <location>
        <begin position="85"/>
        <end position="102"/>
    </location>
</feature>
<feature type="domain" description="ATP-dependent DNA helicase RecQ zinc-binding" evidence="3">
    <location>
        <begin position="187"/>
        <end position="237"/>
    </location>
</feature>
<dbReference type="SUPFAM" id="SSF52540">
    <property type="entry name" value="P-loop containing nucleoside triphosphate hydrolases"/>
    <property type="match status" value="1"/>
</dbReference>
<dbReference type="PANTHER" id="PTHR13710:SF155">
    <property type="entry name" value="ATP-DEPENDENT DNA HELICASE Q-LIKE 3"/>
    <property type="match status" value="1"/>
</dbReference>
<dbReference type="GO" id="GO:0009378">
    <property type="term" value="F:four-way junction helicase activity"/>
    <property type="evidence" value="ECO:0007669"/>
    <property type="project" value="TreeGrafter"/>
</dbReference>
<reference evidence="4 5" key="2">
    <citation type="journal article" date="2017" name="Nature">
        <title>The Apostasia genome and the evolution of orchids.</title>
        <authorList>
            <person name="Zhang G.Q."/>
            <person name="Liu K.W."/>
            <person name="Li Z."/>
            <person name="Lohaus R."/>
            <person name="Hsiao Y.Y."/>
            <person name="Niu S.C."/>
            <person name="Wang J.Y."/>
            <person name="Lin Y.C."/>
            <person name="Xu Q."/>
            <person name="Chen L.J."/>
            <person name="Yoshida K."/>
            <person name="Fujiwara S."/>
            <person name="Wang Z.W."/>
            <person name="Zhang Y.Q."/>
            <person name="Mitsuda N."/>
            <person name="Wang M."/>
            <person name="Liu G.H."/>
            <person name="Pecoraro L."/>
            <person name="Huang H.X."/>
            <person name="Xiao X.J."/>
            <person name="Lin M."/>
            <person name="Wu X.Y."/>
            <person name="Wu W.L."/>
            <person name="Chen Y.Y."/>
            <person name="Chang S.B."/>
            <person name="Sakamoto S."/>
            <person name="Ohme-Takagi M."/>
            <person name="Yagi M."/>
            <person name="Zeng S.J."/>
            <person name="Shen C.Y."/>
            <person name="Yeh C.M."/>
            <person name="Luo Y.B."/>
            <person name="Tsai W.C."/>
            <person name="Van de Peer Y."/>
            <person name="Liu Z.J."/>
        </authorList>
    </citation>
    <scope>NUCLEOTIDE SEQUENCE [LARGE SCALE GENOMIC DNA]</scope>
    <source>
        <tissue evidence="4">The whole plant</tissue>
    </source>
</reference>
<keyword evidence="4" id="KW-0347">Helicase</keyword>
<keyword evidence="4" id="KW-0378">Hydrolase</keyword>
<dbReference type="PANTHER" id="PTHR13710">
    <property type="entry name" value="DNA HELICASE RECQ FAMILY MEMBER"/>
    <property type="match status" value="1"/>
</dbReference>
<keyword evidence="5" id="KW-1185">Reference proteome</keyword>
<sequence>MYKAYNLNDECSINAVRFKDLLDDVYTDLSNLLKSSGQVVCSIVYCLERSTCDDLSLHLSKNGISSAAYHAGLNSKMRSTVLDDWLSSRILVVVATVAFGYFTPLDNIYIYIYILNLNVVCDYRVLTERMFELFAILTFRSQWKPSIKNLEELAVISNLQEACCIMAWMTEFILSNGIKKKSPSLSSSDELLKKPLTDFKQMVDYCEGSGCRRRKILQNFGEQVSASLCQKSCDACKYPSLLGTNLADLKRNGNIFRKGGLTPVFLQR</sequence>
<dbReference type="GO" id="GO:0043138">
    <property type="term" value="F:3'-5' DNA helicase activity"/>
    <property type="evidence" value="ECO:0007669"/>
    <property type="project" value="TreeGrafter"/>
</dbReference>
<keyword evidence="2" id="KW-1133">Transmembrane helix</keyword>
<dbReference type="Proteomes" id="UP000233837">
    <property type="component" value="Unassembled WGS sequence"/>
</dbReference>
<organism evidence="4 5">
    <name type="scientific">Dendrobium catenatum</name>
    <dbReference type="NCBI Taxonomy" id="906689"/>
    <lineage>
        <taxon>Eukaryota</taxon>
        <taxon>Viridiplantae</taxon>
        <taxon>Streptophyta</taxon>
        <taxon>Embryophyta</taxon>
        <taxon>Tracheophyta</taxon>
        <taxon>Spermatophyta</taxon>
        <taxon>Magnoliopsida</taxon>
        <taxon>Liliopsida</taxon>
        <taxon>Asparagales</taxon>
        <taxon>Orchidaceae</taxon>
        <taxon>Epidendroideae</taxon>
        <taxon>Malaxideae</taxon>
        <taxon>Dendrobiinae</taxon>
        <taxon>Dendrobium</taxon>
    </lineage>
</organism>
<dbReference type="InterPro" id="IPR032284">
    <property type="entry name" value="RecQ_Zn-bd"/>
</dbReference>
<protein>
    <submittedName>
        <fullName evidence="4">ATP-dependent DNA helicase Q-like 3</fullName>
    </submittedName>
</protein>
<keyword evidence="2" id="KW-0472">Membrane</keyword>
<dbReference type="AlphaFoldDB" id="A0A2I0W647"/>
<comment type="similarity">
    <text evidence="1">Belongs to the helicase family. RecQ subfamily.</text>
</comment>
<reference evidence="4 5" key="1">
    <citation type="journal article" date="2016" name="Sci. Rep.">
        <title>The Dendrobium catenatum Lindl. genome sequence provides insights into polysaccharide synthase, floral development and adaptive evolution.</title>
        <authorList>
            <person name="Zhang G.Q."/>
            <person name="Xu Q."/>
            <person name="Bian C."/>
            <person name="Tsai W.C."/>
            <person name="Yeh C.M."/>
            <person name="Liu K.W."/>
            <person name="Yoshida K."/>
            <person name="Zhang L.S."/>
            <person name="Chang S.B."/>
            <person name="Chen F."/>
            <person name="Shi Y."/>
            <person name="Su Y.Y."/>
            <person name="Zhang Y.Q."/>
            <person name="Chen L.J."/>
            <person name="Yin Y."/>
            <person name="Lin M."/>
            <person name="Huang H."/>
            <person name="Deng H."/>
            <person name="Wang Z.W."/>
            <person name="Zhu S.L."/>
            <person name="Zhao X."/>
            <person name="Deng C."/>
            <person name="Niu S.C."/>
            <person name="Huang J."/>
            <person name="Wang M."/>
            <person name="Liu G.H."/>
            <person name="Yang H.J."/>
            <person name="Xiao X.J."/>
            <person name="Hsiao Y.Y."/>
            <person name="Wu W.L."/>
            <person name="Chen Y.Y."/>
            <person name="Mitsuda N."/>
            <person name="Ohme-Takagi M."/>
            <person name="Luo Y.B."/>
            <person name="Van de Peer Y."/>
            <person name="Liu Z.J."/>
        </authorList>
    </citation>
    <scope>NUCLEOTIDE SEQUENCE [LARGE SCALE GENOMIC DNA]</scope>
    <source>
        <tissue evidence="4">The whole plant</tissue>
    </source>
</reference>
<dbReference type="EMBL" id="KZ502887">
    <property type="protein sequence ID" value="PKU71125.1"/>
    <property type="molecule type" value="Genomic_DNA"/>
</dbReference>
<dbReference type="InterPro" id="IPR036388">
    <property type="entry name" value="WH-like_DNA-bd_sf"/>
</dbReference>
<dbReference type="Pfam" id="PF16124">
    <property type="entry name" value="RecQ_Zn_bind"/>
    <property type="match status" value="1"/>
</dbReference>
<evidence type="ECO:0000259" key="3">
    <source>
        <dbReference type="Pfam" id="PF16124"/>
    </source>
</evidence>
<evidence type="ECO:0000313" key="4">
    <source>
        <dbReference type="EMBL" id="PKU71125.1"/>
    </source>
</evidence>
<dbReference type="GO" id="GO:0005694">
    <property type="term" value="C:chromosome"/>
    <property type="evidence" value="ECO:0007669"/>
    <property type="project" value="TreeGrafter"/>
</dbReference>
<dbReference type="Gene3D" id="3.40.50.300">
    <property type="entry name" value="P-loop containing nucleotide triphosphate hydrolases"/>
    <property type="match status" value="1"/>
</dbReference>
<keyword evidence="2" id="KW-0812">Transmembrane</keyword>
<dbReference type="STRING" id="906689.A0A2I0W647"/>
<dbReference type="InterPro" id="IPR027417">
    <property type="entry name" value="P-loop_NTPase"/>
</dbReference>
<dbReference type="GO" id="GO:0000724">
    <property type="term" value="P:double-strand break repair via homologous recombination"/>
    <property type="evidence" value="ECO:0007669"/>
    <property type="project" value="TreeGrafter"/>
</dbReference>
<name>A0A2I0W647_9ASPA</name>
<accession>A0A2I0W647</accession>
<evidence type="ECO:0000256" key="1">
    <source>
        <dbReference type="ARBA" id="ARBA00005446"/>
    </source>
</evidence>
<keyword evidence="4" id="KW-0547">Nucleotide-binding</keyword>
<gene>
    <name evidence="4" type="primary">RECQL3</name>
    <name evidence="4" type="ORF">MA16_Dca020785</name>
</gene>
<dbReference type="Gene3D" id="1.10.10.10">
    <property type="entry name" value="Winged helix-like DNA-binding domain superfamily/Winged helix DNA-binding domain"/>
    <property type="match status" value="1"/>
</dbReference>
<proteinExistence type="inferred from homology"/>
<evidence type="ECO:0000256" key="2">
    <source>
        <dbReference type="SAM" id="Phobius"/>
    </source>
</evidence>
<dbReference type="GO" id="GO:0005737">
    <property type="term" value="C:cytoplasm"/>
    <property type="evidence" value="ECO:0007669"/>
    <property type="project" value="TreeGrafter"/>
</dbReference>